<evidence type="ECO:0000313" key="4">
    <source>
        <dbReference type="Proteomes" id="UP001589748"/>
    </source>
</evidence>
<comment type="caution">
    <text evidence="3">The sequence shown here is derived from an EMBL/GenBank/DDBJ whole genome shotgun (WGS) entry which is preliminary data.</text>
</comment>
<protein>
    <submittedName>
        <fullName evidence="3">SDR family NAD(P)-dependent oxidoreductase</fullName>
    </submittedName>
</protein>
<dbReference type="PANTHER" id="PTHR42901">
    <property type="entry name" value="ALCOHOL DEHYDROGENASE"/>
    <property type="match status" value="1"/>
</dbReference>
<dbReference type="EMBL" id="JBHMDM010000007">
    <property type="protein sequence ID" value="MFB9378436.1"/>
    <property type="molecule type" value="Genomic_DNA"/>
</dbReference>
<dbReference type="PANTHER" id="PTHR42901:SF1">
    <property type="entry name" value="ALCOHOL DEHYDROGENASE"/>
    <property type="match status" value="1"/>
</dbReference>
<evidence type="ECO:0000256" key="1">
    <source>
        <dbReference type="ARBA" id="ARBA00006484"/>
    </source>
</evidence>
<dbReference type="PRINTS" id="PR00081">
    <property type="entry name" value="GDHRDH"/>
</dbReference>
<dbReference type="RefSeq" id="WP_380136944.1">
    <property type="nucleotide sequence ID" value="NZ_JBHLUI010000008.1"/>
</dbReference>
<evidence type="ECO:0000256" key="2">
    <source>
        <dbReference type="ARBA" id="ARBA00023002"/>
    </source>
</evidence>
<dbReference type="Pfam" id="PF00106">
    <property type="entry name" value="adh_short"/>
    <property type="match status" value="1"/>
</dbReference>
<keyword evidence="2" id="KW-0560">Oxidoreductase</keyword>
<dbReference type="SUPFAM" id="SSF51735">
    <property type="entry name" value="NAD(P)-binding Rossmann-fold domains"/>
    <property type="match status" value="1"/>
</dbReference>
<dbReference type="InterPro" id="IPR002347">
    <property type="entry name" value="SDR_fam"/>
</dbReference>
<comment type="similarity">
    <text evidence="1">Belongs to the short-chain dehydrogenases/reductases (SDR) family.</text>
</comment>
<dbReference type="InterPro" id="IPR036291">
    <property type="entry name" value="NAD(P)-bd_dom_sf"/>
</dbReference>
<gene>
    <name evidence="3" type="ORF">ACFFVI_15825</name>
</gene>
<keyword evidence="4" id="KW-1185">Reference proteome</keyword>
<reference evidence="3 4" key="1">
    <citation type="submission" date="2024-09" db="EMBL/GenBank/DDBJ databases">
        <authorList>
            <person name="Sun Q."/>
            <person name="Mori K."/>
        </authorList>
    </citation>
    <scope>NUCLEOTIDE SEQUENCE [LARGE SCALE GENOMIC DNA]</scope>
    <source>
        <strain evidence="3 4">TISTR 1856</strain>
    </source>
</reference>
<evidence type="ECO:0000313" key="3">
    <source>
        <dbReference type="EMBL" id="MFB9378436.1"/>
    </source>
</evidence>
<dbReference type="Gene3D" id="3.40.50.720">
    <property type="entry name" value="NAD(P)-binding Rossmann-like Domain"/>
    <property type="match status" value="1"/>
</dbReference>
<organism evidence="3 4">
    <name type="scientific">Kineococcus gynurae</name>
    <dbReference type="NCBI Taxonomy" id="452979"/>
    <lineage>
        <taxon>Bacteria</taxon>
        <taxon>Bacillati</taxon>
        <taxon>Actinomycetota</taxon>
        <taxon>Actinomycetes</taxon>
        <taxon>Kineosporiales</taxon>
        <taxon>Kineosporiaceae</taxon>
        <taxon>Kineococcus</taxon>
    </lineage>
</organism>
<proteinExistence type="inferred from homology"/>
<dbReference type="Proteomes" id="UP001589748">
    <property type="component" value="Unassembled WGS sequence"/>
</dbReference>
<name>A0ABV5LWG3_9ACTN</name>
<accession>A0ABV5LWG3</accession>
<sequence length="258" mass="26479">MTSPGVPGPTAPTSPRTALVTGASSGIGAATVRALAAAGFATVAAARRVERCQELAAEVGGRAVQLDVTDAASVAALAEAVPEVSVVVHSAGGALGTDPVSEADVEGWRTMYDTNVLGVLRVHQALLPALRRSGNGHVVLLGSIAGFEVYPGGAGYTAVKHALNAVRRTMRQELNGELVRVTEIAPGMVETEFSLVRLGSEEAAAKVYDGLTPLSAEDVAEVIAFAVTRPPHVDLDHVVLRPVAQADAAHVHRGPLRG</sequence>